<dbReference type="AlphaFoldDB" id="A0A382D8M3"/>
<organism evidence="3">
    <name type="scientific">marine metagenome</name>
    <dbReference type="NCBI Taxonomy" id="408172"/>
    <lineage>
        <taxon>unclassified sequences</taxon>
        <taxon>metagenomes</taxon>
        <taxon>ecological metagenomes</taxon>
    </lineage>
</organism>
<dbReference type="PANTHER" id="PTHR22946">
    <property type="entry name" value="DIENELACTONE HYDROLASE DOMAIN-CONTAINING PROTEIN-RELATED"/>
    <property type="match status" value="1"/>
</dbReference>
<sequence length="336" mass="37948">MKLSSSLFLFLILGCGMLLPTKSDAQNSTGEKITYLSRNIFGFENMFGEARSTQPEQEIFGYLQFPDNFDPANKYPLIIASHGSANWRGHHAKYLDQMRETGFAVFSIHPFDSRDIDSTVGNQINLTAESIIWDMAMALKAVWNDPRIDNTKIFAAGWSLGGTAVLFNAWMPLQQEAFRAEESFSGYLMWYPACLALPDTDDWDKDFVQIYMGEADNWTPAKPCIDLVHRMNSMGGNANIEIYPGAYHSFDSTLPLTLQPDAYSWAKCDSFKLSPETKKVYDPNNKEIDFSDPQLRRLAYESCATKGEVMAGSNPEYQNAPYEHLADLLLEKIDLN</sequence>
<dbReference type="InterPro" id="IPR050261">
    <property type="entry name" value="FrsA_esterase"/>
</dbReference>
<evidence type="ECO:0000313" key="3">
    <source>
        <dbReference type="EMBL" id="SVB34818.1"/>
    </source>
</evidence>
<dbReference type="Gene3D" id="3.40.50.1820">
    <property type="entry name" value="alpha/beta hydrolase"/>
    <property type="match status" value="1"/>
</dbReference>
<dbReference type="EMBL" id="UINC01038184">
    <property type="protein sequence ID" value="SVB34818.1"/>
    <property type="molecule type" value="Genomic_DNA"/>
</dbReference>
<reference evidence="3" key="1">
    <citation type="submission" date="2018-05" db="EMBL/GenBank/DDBJ databases">
        <authorList>
            <person name="Lanie J.A."/>
            <person name="Ng W.-L."/>
            <person name="Kazmierczak K.M."/>
            <person name="Andrzejewski T.M."/>
            <person name="Davidsen T.M."/>
            <person name="Wayne K.J."/>
            <person name="Tettelin H."/>
            <person name="Glass J.I."/>
            <person name="Rusch D."/>
            <person name="Podicherti R."/>
            <person name="Tsui H.-C.T."/>
            <person name="Winkler M.E."/>
        </authorList>
    </citation>
    <scope>NUCLEOTIDE SEQUENCE</scope>
</reference>
<evidence type="ECO:0000256" key="1">
    <source>
        <dbReference type="ARBA" id="ARBA00022801"/>
    </source>
</evidence>
<dbReference type="GO" id="GO:0016788">
    <property type="term" value="F:hydrolase activity, acting on ester bonds"/>
    <property type="evidence" value="ECO:0007669"/>
    <property type="project" value="UniProtKB-ARBA"/>
</dbReference>
<dbReference type="InterPro" id="IPR029058">
    <property type="entry name" value="AB_hydrolase_fold"/>
</dbReference>
<proteinExistence type="predicted"/>
<name>A0A382D8M3_9ZZZZ</name>
<dbReference type="PROSITE" id="PS51257">
    <property type="entry name" value="PROKAR_LIPOPROTEIN"/>
    <property type="match status" value="1"/>
</dbReference>
<gene>
    <name evidence="3" type="ORF">METZ01_LOCUS187672</name>
</gene>
<evidence type="ECO:0000259" key="2">
    <source>
        <dbReference type="Pfam" id="PF01738"/>
    </source>
</evidence>
<feature type="domain" description="Dienelactone hydrolase" evidence="2">
    <location>
        <begin position="110"/>
        <end position="253"/>
    </location>
</feature>
<dbReference type="SUPFAM" id="SSF53474">
    <property type="entry name" value="alpha/beta-Hydrolases"/>
    <property type="match status" value="1"/>
</dbReference>
<dbReference type="Pfam" id="PF01738">
    <property type="entry name" value="DLH"/>
    <property type="match status" value="1"/>
</dbReference>
<keyword evidence="1" id="KW-0378">Hydrolase</keyword>
<dbReference type="InterPro" id="IPR002925">
    <property type="entry name" value="Dienelactn_hydro"/>
</dbReference>
<protein>
    <recommendedName>
        <fullName evidence="2">Dienelactone hydrolase domain-containing protein</fullName>
    </recommendedName>
</protein>
<dbReference type="PANTHER" id="PTHR22946:SF9">
    <property type="entry name" value="POLYKETIDE TRANSFERASE AF380"/>
    <property type="match status" value="1"/>
</dbReference>
<accession>A0A382D8M3</accession>